<gene>
    <name evidence="1" type="ORF">HMPREF1860_01879</name>
</gene>
<comment type="caution">
    <text evidence="1">The sequence shown here is derived from an EMBL/GenBank/DDBJ whole genome shotgun (WGS) entry which is preliminary data.</text>
</comment>
<organism evidence="1">
    <name type="scientific">Prevotella amnii</name>
    <dbReference type="NCBI Taxonomy" id="419005"/>
    <lineage>
        <taxon>Bacteria</taxon>
        <taxon>Pseudomonadati</taxon>
        <taxon>Bacteroidota</taxon>
        <taxon>Bacteroidia</taxon>
        <taxon>Bacteroidales</taxon>
        <taxon>Prevotellaceae</taxon>
        <taxon>Prevotella</taxon>
    </lineage>
</organism>
<dbReference type="Proteomes" id="UP000070531">
    <property type="component" value="Unassembled WGS sequence"/>
</dbReference>
<dbReference type="RefSeq" id="WP_060933283.1">
    <property type="nucleotide sequence ID" value="NZ_KQ960560.1"/>
</dbReference>
<dbReference type="STRING" id="419005.HMPREF1860_01879"/>
<dbReference type="AlphaFoldDB" id="A0A134B5E6"/>
<evidence type="ECO:0000313" key="1">
    <source>
        <dbReference type="EMBL" id="KXB75136.1"/>
    </source>
</evidence>
<protein>
    <submittedName>
        <fullName evidence="1">Uncharacterized protein</fullName>
    </submittedName>
</protein>
<proteinExistence type="predicted"/>
<dbReference type="EMBL" id="LSDL01000125">
    <property type="protein sequence ID" value="KXB75136.1"/>
    <property type="molecule type" value="Genomic_DNA"/>
</dbReference>
<accession>A0A134B5E6</accession>
<evidence type="ECO:0000313" key="2">
    <source>
        <dbReference type="Proteomes" id="UP000070531"/>
    </source>
</evidence>
<reference evidence="1 2" key="1">
    <citation type="submission" date="2016-01" db="EMBL/GenBank/DDBJ databases">
        <authorList>
            <person name="Oliw E.H."/>
        </authorList>
    </citation>
    <scope>NUCLEOTIDE SEQUENCE [LARGE SCALE GENOMIC DNA]</scope>
    <source>
        <strain evidence="1 2">DNF00307</strain>
    </source>
</reference>
<sequence length="76" mass="8629">MGNYTITDSEKLLTIMRVMNNKTFGLRFSERIVGGRSRLERLITAGKIRAKKGNDKAQNGKWEVNAADVLRYARAK</sequence>
<name>A0A134B5E6_9BACT</name>
<dbReference type="PATRIC" id="fig|419005.5.peg.1877"/>